<accession>A0A0R1MG03</accession>
<keyword evidence="4" id="KW-0645">Protease</keyword>
<dbReference type="RefSeq" id="WP_057896793.1">
    <property type="nucleotide sequence ID" value="NZ_AZEH01000039.1"/>
</dbReference>
<dbReference type="InterPro" id="IPR003675">
    <property type="entry name" value="Rce1/LyrA-like_dom"/>
</dbReference>
<dbReference type="EMBL" id="AZEH01000039">
    <property type="protein sequence ID" value="KRL04852.1"/>
    <property type="molecule type" value="Genomic_DNA"/>
</dbReference>
<keyword evidence="4" id="KW-0378">Hydrolase</keyword>
<proteinExistence type="inferred from homology"/>
<sequence length="211" mass="23796">MKVKENSLGLLSIYTFVMVIPGIIFSFFKNNTFLFYSTALLGFLGIVAMFILNNKFVYKNRFENQKKKSALTCFLWGIAGTAIVLLLQRLTLFFEISFLFQTPDSQNTAQALAIIRNYPFYLVYLLIAAPIMEEFIFRKVLFGNLSTFINPLGAALIASMLFSIAHADGHFLTYAVIGLAFCCLYAKTGRLLTSMTAHILMNTVIIILQFV</sequence>
<protein>
    <submittedName>
        <fullName evidence="4">CAAX family protease</fullName>
    </submittedName>
</protein>
<gene>
    <name evidence="4" type="ORF">FD46_GL001990</name>
</gene>
<comment type="caution">
    <text evidence="4">The sequence shown here is derived from an EMBL/GenBank/DDBJ whole genome shotgun (WGS) entry which is preliminary data.</text>
</comment>
<feature type="transmembrane region" description="Helical" evidence="2">
    <location>
        <begin position="148"/>
        <end position="165"/>
    </location>
</feature>
<evidence type="ECO:0000256" key="2">
    <source>
        <dbReference type="SAM" id="Phobius"/>
    </source>
</evidence>
<feature type="domain" description="CAAX prenyl protease 2/Lysostaphin resistance protein A-like" evidence="3">
    <location>
        <begin position="118"/>
        <end position="204"/>
    </location>
</feature>
<organism evidence="4 5">
    <name type="scientific">Liquorilactobacillus oeni DSM 19972</name>
    <dbReference type="NCBI Taxonomy" id="1423777"/>
    <lineage>
        <taxon>Bacteria</taxon>
        <taxon>Bacillati</taxon>
        <taxon>Bacillota</taxon>
        <taxon>Bacilli</taxon>
        <taxon>Lactobacillales</taxon>
        <taxon>Lactobacillaceae</taxon>
        <taxon>Liquorilactobacillus</taxon>
    </lineage>
</organism>
<evidence type="ECO:0000259" key="3">
    <source>
        <dbReference type="Pfam" id="PF02517"/>
    </source>
</evidence>
<name>A0A0R1MG03_9LACO</name>
<comment type="similarity">
    <text evidence="1">Belongs to the UPF0177 family.</text>
</comment>
<dbReference type="InterPro" id="IPR052710">
    <property type="entry name" value="CAAX_protease"/>
</dbReference>
<dbReference type="GO" id="GO:0080120">
    <property type="term" value="P:CAAX-box protein maturation"/>
    <property type="evidence" value="ECO:0007669"/>
    <property type="project" value="UniProtKB-ARBA"/>
</dbReference>
<keyword evidence="2" id="KW-1133">Transmembrane helix</keyword>
<dbReference type="PANTHER" id="PTHR36435">
    <property type="entry name" value="SLR1288 PROTEIN"/>
    <property type="match status" value="1"/>
</dbReference>
<keyword evidence="5" id="KW-1185">Reference proteome</keyword>
<feature type="transmembrane region" description="Helical" evidence="2">
    <location>
        <begin position="34"/>
        <end position="52"/>
    </location>
</feature>
<dbReference type="Proteomes" id="UP000051686">
    <property type="component" value="Unassembled WGS sequence"/>
</dbReference>
<dbReference type="GO" id="GO:0004175">
    <property type="term" value="F:endopeptidase activity"/>
    <property type="evidence" value="ECO:0007669"/>
    <property type="project" value="UniProtKB-ARBA"/>
</dbReference>
<dbReference type="OrthoDB" id="2194912at2"/>
<feature type="transmembrane region" description="Helical" evidence="2">
    <location>
        <begin position="171"/>
        <end position="186"/>
    </location>
</feature>
<evidence type="ECO:0000256" key="1">
    <source>
        <dbReference type="ARBA" id="ARBA00009067"/>
    </source>
</evidence>
<dbReference type="STRING" id="1423777.FD46_GL001990"/>
<dbReference type="Pfam" id="PF02517">
    <property type="entry name" value="Rce1-like"/>
    <property type="match status" value="1"/>
</dbReference>
<evidence type="ECO:0000313" key="5">
    <source>
        <dbReference type="Proteomes" id="UP000051686"/>
    </source>
</evidence>
<dbReference type="AlphaFoldDB" id="A0A0R1MG03"/>
<evidence type="ECO:0000313" key="4">
    <source>
        <dbReference type="EMBL" id="KRL04852.1"/>
    </source>
</evidence>
<dbReference type="PANTHER" id="PTHR36435:SF6">
    <property type="entry name" value="ABORTIVE INFECTION PROTEIN"/>
    <property type="match status" value="1"/>
</dbReference>
<feature type="transmembrane region" description="Helical" evidence="2">
    <location>
        <begin position="7"/>
        <end position="28"/>
    </location>
</feature>
<reference evidence="4 5" key="1">
    <citation type="journal article" date="2015" name="Genome Announc.">
        <title>Expanding the biotechnology potential of lactobacilli through comparative genomics of 213 strains and associated genera.</title>
        <authorList>
            <person name="Sun Z."/>
            <person name="Harris H.M."/>
            <person name="McCann A."/>
            <person name="Guo C."/>
            <person name="Argimon S."/>
            <person name="Zhang W."/>
            <person name="Yang X."/>
            <person name="Jeffery I.B."/>
            <person name="Cooney J.C."/>
            <person name="Kagawa T.F."/>
            <person name="Liu W."/>
            <person name="Song Y."/>
            <person name="Salvetti E."/>
            <person name="Wrobel A."/>
            <person name="Rasinkangas P."/>
            <person name="Parkhill J."/>
            <person name="Rea M.C."/>
            <person name="O'Sullivan O."/>
            <person name="Ritari J."/>
            <person name="Douillard F.P."/>
            <person name="Paul Ross R."/>
            <person name="Yang R."/>
            <person name="Briner A.E."/>
            <person name="Felis G.E."/>
            <person name="de Vos W.M."/>
            <person name="Barrangou R."/>
            <person name="Klaenhammer T.R."/>
            <person name="Caufield P.W."/>
            <person name="Cui Y."/>
            <person name="Zhang H."/>
            <person name="O'Toole P.W."/>
        </authorList>
    </citation>
    <scope>NUCLEOTIDE SEQUENCE [LARGE SCALE GENOMIC DNA]</scope>
    <source>
        <strain evidence="4 5">DSM 19972</strain>
    </source>
</reference>
<keyword evidence="2" id="KW-0812">Transmembrane</keyword>
<keyword evidence="2" id="KW-0472">Membrane</keyword>
<dbReference type="GO" id="GO:0006508">
    <property type="term" value="P:proteolysis"/>
    <property type="evidence" value="ECO:0007669"/>
    <property type="project" value="UniProtKB-KW"/>
</dbReference>
<dbReference type="PATRIC" id="fig|1423777.3.peg.2047"/>
<feature type="transmembrane region" description="Helical" evidence="2">
    <location>
        <begin position="118"/>
        <end position="136"/>
    </location>
</feature>
<feature type="transmembrane region" description="Helical" evidence="2">
    <location>
        <begin position="73"/>
        <end position="98"/>
    </location>
</feature>